<dbReference type="Proteomes" id="UP001642260">
    <property type="component" value="Unassembled WGS sequence"/>
</dbReference>
<name>A0ABC8L767_ERUVS</name>
<evidence type="ECO:0000256" key="1">
    <source>
        <dbReference type="SAM" id="MobiDB-lite"/>
    </source>
</evidence>
<organism evidence="2 3">
    <name type="scientific">Eruca vesicaria subsp. sativa</name>
    <name type="common">Garden rocket</name>
    <name type="synonym">Eruca sativa</name>
    <dbReference type="NCBI Taxonomy" id="29727"/>
    <lineage>
        <taxon>Eukaryota</taxon>
        <taxon>Viridiplantae</taxon>
        <taxon>Streptophyta</taxon>
        <taxon>Embryophyta</taxon>
        <taxon>Tracheophyta</taxon>
        <taxon>Spermatophyta</taxon>
        <taxon>Magnoliopsida</taxon>
        <taxon>eudicotyledons</taxon>
        <taxon>Gunneridae</taxon>
        <taxon>Pentapetalae</taxon>
        <taxon>rosids</taxon>
        <taxon>malvids</taxon>
        <taxon>Brassicales</taxon>
        <taxon>Brassicaceae</taxon>
        <taxon>Brassiceae</taxon>
        <taxon>Eruca</taxon>
    </lineage>
</organism>
<protein>
    <submittedName>
        <fullName evidence="2">Uncharacterized protein</fullName>
    </submittedName>
</protein>
<dbReference type="EMBL" id="CAKOAT010427376">
    <property type="protein sequence ID" value="CAH8371184.1"/>
    <property type="molecule type" value="Genomic_DNA"/>
</dbReference>
<accession>A0ABC8L767</accession>
<reference evidence="2 3" key="1">
    <citation type="submission" date="2022-03" db="EMBL/GenBank/DDBJ databases">
        <authorList>
            <person name="Macdonald S."/>
            <person name="Ahmed S."/>
            <person name="Newling K."/>
        </authorList>
    </citation>
    <scope>NUCLEOTIDE SEQUENCE [LARGE SCALE GENOMIC DNA]</scope>
</reference>
<gene>
    <name evidence="2" type="ORF">ERUC_LOCUS31486</name>
</gene>
<keyword evidence="3" id="KW-1185">Reference proteome</keyword>
<proteinExistence type="predicted"/>
<feature type="region of interest" description="Disordered" evidence="1">
    <location>
        <begin position="1"/>
        <end position="22"/>
    </location>
</feature>
<sequence length="169" mass="18595">MVAASMSSSGLRPHPQSQTPATNLYMESVSRTLNGTAGTCQRISIAGYSSLQQDIHQGNECIPYQERSIAESFDVGNKALSQKISLPTPDKAKHLEVRGSKRQHDRAMAHMPNSVARWPLRQQIASQDVDRQNSSTCAKHLNAAKKMKIQKAVQENMHSVAPEVIGYRG</sequence>
<dbReference type="AlphaFoldDB" id="A0ABC8L767"/>
<comment type="caution">
    <text evidence="2">The sequence shown here is derived from an EMBL/GenBank/DDBJ whole genome shotgun (WGS) entry which is preliminary data.</text>
</comment>
<evidence type="ECO:0000313" key="3">
    <source>
        <dbReference type="Proteomes" id="UP001642260"/>
    </source>
</evidence>
<evidence type="ECO:0000313" key="2">
    <source>
        <dbReference type="EMBL" id="CAH8371184.1"/>
    </source>
</evidence>